<dbReference type="InterPro" id="IPR029068">
    <property type="entry name" value="Glyas_Bleomycin-R_OHBP_Dase"/>
</dbReference>
<accession>A0A6I1I7V4</accession>
<dbReference type="PANTHER" id="PTHR33990:SF1">
    <property type="entry name" value="PROTEIN YJDN"/>
    <property type="match status" value="1"/>
</dbReference>
<evidence type="ECO:0000259" key="1">
    <source>
        <dbReference type="Pfam" id="PF06983"/>
    </source>
</evidence>
<dbReference type="Gene3D" id="3.10.180.10">
    <property type="entry name" value="2,3-Dihydroxybiphenyl 1,2-Dioxygenase, domain 1"/>
    <property type="match status" value="1"/>
</dbReference>
<evidence type="ECO:0000313" key="2">
    <source>
        <dbReference type="EMBL" id="KAB8065829.1"/>
    </source>
</evidence>
<dbReference type="SUPFAM" id="SSF54593">
    <property type="entry name" value="Glyoxalase/Bleomycin resistance protein/Dihydroxybiphenyl dioxygenase"/>
    <property type="match status" value="1"/>
</dbReference>
<evidence type="ECO:0000313" key="3">
    <source>
        <dbReference type="Proteomes" id="UP000468717"/>
    </source>
</evidence>
<proteinExistence type="predicted"/>
<keyword evidence="3" id="KW-1185">Reference proteome</keyword>
<dbReference type="InterPro" id="IPR028973">
    <property type="entry name" value="PhnB-like"/>
</dbReference>
<dbReference type="PANTHER" id="PTHR33990">
    <property type="entry name" value="PROTEIN YJDN-RELATED"/>
    <property type="match status" value="1"/>
</dbReference>
<feature type="domain" description="PhnB-like" evidence="1">
    <location>
        <begin position="3"/>
        <end position="132"/>
    </location>
</feature>
<dbReference type="CDD" id="cd06588">
    <property type="entry name" value="PhnB_like"/>
    <property type="match status" value="1"/>
</dbReference>
<dbReference type="AlphaFoldDB" id="A0A6I1I7V4"/>
<comment type="caution">
    <text evidence="2">The sequence shown here is derived from an EMBL/GenBank/DDBJ whole genome shotgun (WGS) entry which is preliminary data.</text>
</comment>
<dbReference type="EMBL" id="WFLI01000005">
    <property type="protein sequence ID" value="KAB8065829.1"/>
    <property type="molecule type" value="Genomic_DNA"/>
</dbReference>
<dbReference type="RefSeq" id="WP_152281829.1">
    <property type="nucleotide sequence ID" value="NZ_WFLI01000005.1"/>
</dbReference>
<protein>
    <submittedName>
        <fullName evidence="2">VOC family protein</fullName>
    </submittedName>
</protein>
<gene>
    <name evidence="2" type="ORF">GCN75_06195</name>
</gene>
<dbReference type="Pfam" id="PF06983">
    <property type="entry name" value="3-dmu-9_3-mt"/>
    <property type="match status" value="1"/>
</dbReference>
<name>A0A6I1I7V4_9BURK</name>
<dbReference type="Proteomes" id="UP000468717">
    <property type="component" value="Unassembled WGS sequence"/>
</dbReference>
<reference evidence="2 3" key="1">
    <citation type="submission" date="2019-10" db="EMBL/GenBank/DDBJ databases">
        <title>Three novel species isolated from a subtropical stream in China.</title>
        <authorList>
            <person name="Lu H."/>
        </authorList>
    </citation>
    <scope>NUCLEOTIDE SEQUENCE [LARGE SCALE GENOMIC DNA]</scope>
    <source>
        <strain evidence="2 3">FT13W</strain>
    </source>
</reference>
<organism evidence="2 3">
    <name type="scientific">Janthinobacterium violaceinigrum</name>
    <dbReference type="NCBI Taxonomy" id="2654252"/>
    <lineage>
        <taxon>Bacteria</taxon>
        <taxon>Pseudomonadati</taxon>
        <taxon>Pseudomonadota</taxon>
        <taxon>Betaproteobacteria</taxon>
        <taxon>Burkholderiales</taxon>
        <taxon>Oxalobacteraceae</taxon>
        <taxon>Janthinobacterium</taxon>
    </lineage>
</organism>
<sequence length="139" mass="15573">MRIEPYLQFNGNCAQALEYYRQHLHGEDLCLMPFRGSPGQDQVKEDWYDKIMHGSVQLGPTMLMGSDGGCSEDGARGMSGSSVCLTLDTPEEAERAFDALARDGNIQMPLQETFWAKRFGMLKDQFGVAWMVNCLKEPA</sequence>